<dbReference type="SUPFAM" id="SSF53335">
    <property type="entry name" value="S-adenosyl-L-methionine-dependent methyltransferases"/>
    <property type="match status" value="1"/>
</dbReference>
<keyword evidence="2" id="KW-0808">Transferase</keyword>
<dbReference type="Pfam" id="PF13649">
    <property type="entry name" value="Methyltransf_25"/>
    <property type="match status" value="1"/>
</dbReference>
<accession>A0A1Q9LH91</accession>
<dbReference type="InterPro" id="IPR041698">
    <property type="entry name" value="Methyltransf_25"/>
</dbReference>
<keyword evidence="5" id="KW-1185">Reference proteome</keyword>
<dbReference type="STRING" id="1193682.BJP25_27180"/>
<keyword evidence="1" id="KW-0489">Methyltransferase</keyword>
<dbReference type="CDD" id="cd02440">
    <property type="entry name" value="AdoMet_MTases"/>
    <property type="match status" value="1"/>
</dbReference>
<reference evidence="4 5" key="1">
    <citation type="submission" date="2016-10" db="EMBL/GenBank/DDBJ databases">
        <title>The Draft Genome Sequence of Actinokineospora bangkokensis 44EHWT reveals the biosynthetic pathway of antifungal compounds Thailandins with unusual extender unit butylmalonyl-CoA.</title>
        <authorList>
            <person name="Greule A."/>
            <person name="Intra B."/>
            <person name="Flemming S."/>
            <person name="Rommel M.G."/>
            <person name="Panbangred W."/>
            <person name="Bechthold A."/>
        </authorList>
    </citation>
    <scope>NUCLEOTIDE SEQUENCE [LARGE SCALE GENOMIC DNA]</scope>
    <source>
        <strain evidence="4 5">44EHW</strain>
    </source>
</reference>
<evidence type="ECO:0000259" key="3">
    <source>
        <dbReference type="Pfam" id="PF13649"/>
    </source>
</evidence>
<comment type="caution">
    <text evidence="4">The sequence shown here is derived from an EMBL/GenBank/DDBJ whole genome shotgun (WGS) entry which is preliminary data.</text>
</comment>
<evidence type="ECO:0000313" key="4">
    <source>
        <dbReference type="EMBL" id="OLR91374.1"/>
    </source>
</evidence>
<dbReference type="PANTHER" id="PTHR43861">
    <property type="entry name" value="TRANS-ACONITATE 2-METHYLTRANSFERASE-RELATED"/>
    <property type="match status" value="1"/>
</dbReference>
<dbReference type="AlphaFoldDB" id="A0A1Q9LH91"/>
<name>A0A1Q9LH91_9PSEU</name>
<proteinExistence type="predicted"/>
<evidence type="ECO:0000256" key="1">
    <source>
        <dbReference type="ARBA" id="ARBA00022603"/>
    </source>
</evidence>
<evidence type="ECO:0000313" key="5">
    <source>
        <dbReference type="Proteomes" id="UP000186040"/>
    </source>
</evidence>
<dbReference type="PANTHER" id="PTHR43861:SF1">
    <property type="entry name" value="TRANS-ACONITATE 2-METHYLTRANSFERASE"/>
    <property type="match status" value="1"/>
</dbReference>
<protein>
    <recommendedName>
        <fullName evidence="3">Methyltransferase domain-containing protein</fullName>
    </recommendedName>
</protein>
<evidence type="ECO:0000256" key="2">
    <source>
        <dbReference type="ARBA" id="ARBA00022679"/>
    </source>
</evidence>
<dbReference type="GO" id="GO:0032259">
    <property type="term" value="P:methylation"/>
    <property type="evidence" value="ECO:0007669"/>
    <property type="project" value="UniProtKB-KW"/>
</dbReference>
<feature type="domain" description="Methyltransferase" evidence="3">
    <location>
        <begin position="49"/>
        <end position="137"/>
    </location>
</feature>
<dbReference type="GO" id="GO:0008168">
    <property type="term" value="F:methyltransferase activity"/>
    <property type="evidence" value="ECO:0007669"/>
    <property type="project" value="UniProtKB-KW"/>
</dbReference>
<dbReference type="InterPro" id="IPR029063">
    <property type="entry name" value="SAM-dependent_MTases_sf"/>
</dbReference>
<sequence length="209" mass="22730">MLCGVTENPVPTPAFDLIGRRYDESFLERDAQIAEAQWLIDQLPAGSRVLDLGCGSGLPTVKQFVEAGLDVVGVDESSVMLDLAREQAPGAEYVLGDIRDLEPLGEFDAVATFFALLMLKRDDIVTTLAGIRRLLRGPGLLAVSMVQGDFDALPVNFLGSPTTVTAYPPHELRRVVAEAGFEVTALREYEAQAEPGRIEVQLYLRARAV</sequence>
<gene>
    <name evidence="4" type="ORF">BJP25_27180</name>
</gene>
<dbReference type="Proteomes" id="UP000186040">
    <property type="component" value="Unassembled WGS sequence"/>
</dbReference>
<dbReference type="OrthoDB" id="9765084at2"/>
<dbReference type="EMBL" id="MKQR01000025">
    <property type="protein sequence ID" value="OLR91374.1"/>
    <property type="molecule type" value="Genomic_DNA"/>
</dbReference>
<organism evidence="4 5">
    <name type="scientific">Actinokineospora bangkokensis</name>
    <dbReference type="NCBI Taxonomy" id="1193682"/>
    <lineage>
        <taxon>Bacteria</taxon>
        <taxon>Bacillati</taxon>
        <taxon>Actinomycetota</taxon>
        <taxon>Actinomycetes</taxon>
        <taxon>Pseudonocardiales</taxon>
        <taxon>Pseudonocardiaceae</taxon>
        <taxon>Actinokineospora</taxon>
    </lineage>
</organism>
<dbReference type="Gene3D" id="3.40.50.150">
    <property type="entry name" value="Vaccinia Virus protein VP39"/>
    <property type="match status" value="1"/>
</dbReference>